<dbReference type="AlphaFoldDB" id="A0A370SY59"/>
<dbReference type="PANTHER" id="PTHR43741">
    <property type="entry name" value="FMN-DEPENDENT NADH-AZOREDUCTASE 1"/>
    <property type="match status" value="1"/>
</dbReference>
<dbReference type="Gene3D" id="3.40.50.360">
    <property type="match status" value="1"/>
</dbReference>
<evidence type="ECO:0000259" key="7">
    <source>
        <dbReference type="Pfam" id="PF02525"/>
    </source>
</evidence>
<comment type="function">
    <text evidence="6">Quinone reductase that provides resistance to thiol-specific stress caused by electrophilic quinones.</text>
</comment>
<keyword evidence="4 6" id="KW-0520">NAD</keyword>
<comment type="catalytic activity">
    <reaction evidence="5">
        <text>N,N-dimethyl-1,4-phenylenediamine + anthranilate + 2 NAD(+) = 2-(4-dimethylaminophenyl)diazenylbenzoate + 2 NADH + 2 H(+)</text>
        <dbReference type="Rhea" id="RHEA:55872"/>
        <dbReference type="ChEBI" id="CHEBI:15378"/>
        <dbReference type="ChEBI" id="CHEBI:15783"/>
        <dbReference type="ChEBI" id="CHEBI:16567"/>
        <dbReference type="ChEBI" id="CHEBI:57540"/>
        <dbReference type="ChEBI" id="CHEBI:57945"/>
        <dbReference type="ChEBI" id="CHEBI:71579"/>
        <dbReference type="EC" id="1.7.1.17"/>
    </reaction>
    <physiologicalReaction direction="right-to-left" evidence="5">
        <dbReference type="Rhea" id="RHEA:55874"/>
    </physiologicalReaction>
</comment>
<dbReference type="EC" id="1.7.1.17" evidence="6"/>
<comment type="caution">
    <text evidence="8">The sequence shown here is derived from an EMBL/GenBank/DDBJ whole genome shotgun (WGS) entry which is preliminary data.</text>
</comment>
<feature type="binding site" evidence="6">
    <location>
        <begin position="97"/>
        <end position="100"/>
    </location>
    <ligand>
        <name>FMN</name>
        <dbReference type="ChEBI" id="CHEBI:58210"/>
    </ligand>
</feature>
<name>A0A370SY59_PSEJE</name>
<dbReference type="SUPFAM" id="SSF52218">
    <property type="entry name" value="Flavoproteins"/>
    <property type="match status" value="1"/>
</dbReference>
<dbReference type="EMBL" id="QRAV01000001">
    <property type="protein sequence ID" value="RDL24652.1"/>
    <property type="molecule type" value="Genomic_DNA"/>
</dbReference>
<evidence type="ECO:0000256" key="4">
    <source>
        <dbReference type="ARBA" id="ARBA00023027"/>
    </source>
</evidence>
<feature type="binding site" evidence="6">
    <location>
        <begin position="16"/>
        <end position="18"/>
    </location>
    <ligand>
        <name>FMN</name>
        <dbReference type="ChEBI" id="CHEBI:58210"/>
    </ligand>
</feature>
<comment type="similarity">
    <text evidence="6">Belongs to the azoreductase type 1 family.</text>
</comment>
<dbReference type="GO" id="GO:0010181">
    <property type="term" value="F:FMN binding"/>
    <property type="evidence" value="ECO:0007669"/>
    <property type="project" value="UniProtKB-UniRule"/>
</dbReference>
<evidence type="ECO:0000256" key="6">
    <source>
        <dbReference type="HAMAP-Rule" id="MF_01216"/>
    </source>
</evidence>
<accession>A0A370SY59</accession>
<comment type="cofactor">
    <cofactor evidence="6">
        <name>FMN</name>
        <dbReference type="ChEBI" id="CHEBI:58210"/>
    </cofactor>
    <text evidence="6">Binds 1 FMN per subunit.</text>
</comment>
<dbReference type="GO" id="GO:0016652">
    <property type="term" value="F:oxidoreductase activity, acting on NAD(P)H as acceptor"/>
    <property type="evidence" value="ECO:0007669"/>
    <property type="project" value="UniProtKB-UniRule"/>
</dbReference>
<organism evidence="8 9">
    <name type="scientific">Pseudomonas jessenii</name>
    <dbReference type="NCBI Taxonomy" id="77298"/>
    <lineage>
        <taxon>Bacteria</taxon>
        <taxon>Pseudomonadati</taxon>
        <taxon>Pseudomonadota</taxon>
        <taxon>Gammaproteobacteria</taxon>
        <taxon>Pseudomonadales</taxon>
        <taxon>Pseudomonadaceae</taxon>
        <taxon>Pseudomonas</taxon>
    </lineage>
</organism>
<evidence type="ECO:0000256" key="5">
    <source>
        <dbReference type="ARBA" id="ARBA00048542"/>
    </source>
</evidence>
<evidence type="ECO:0000313" key="8">
    <source>
        <dbReference type="EMBL" id="RDL24652.1"/>
    </source>
</evidence>
<evidence type="ECO:0000256" key="3">
    <source>
        <dbReference type="ARBA" id="ARBA00023002"/>
    </source>
</evidence>
<dbReference type="GO" id="GO:0016655">
    <property type="term" value="F:oxidoreductase activity, acting on NAD(P)H, quinone or similar compound as acceptor"/>
    <property type="evidence" value="ECO:0007669"/>
    <property type="project" value="InterPro"/>
</dbReference>
<dbReference type="Pfam" id="PF02525">
    <property type="entry name" value="Flavodoxin_2"/>
    <property type="match status" value="1"/>
</dbReference>
<comment type="function">
    <text evidence="6">Also exhibits azoreductase activity. Catalyzes the reductive cleavage of the azo bond in aromatic azo compounds to the corresponding amines.</text>
</comment>
<sequence>MSKILVIHASPRGDRSHSRRLAEGFLSAWQARYPQAQVTRREVGRTLIPAVNEAFVAAAFHPEPEARSLSMQADLALSDQLVGELFDNDLLLISTPMYNFSVPSGLKAWVDQIVRLGLTFDHTLDNGVAQYTPLLQGKRALIVTSRGGFGFGPGAELEALNHADPWLRTALGFIGINDVTVVAAEGEESAERTFAVSVAEAEQRLLELAREFQMA</sequence>
<feature type="domain" description="Flavodoxin-like fold" evidence="7">
    <location>
        <begin position="2"/>
        <end position="204"/>
    </location>
</feature>
<dbReference type="InterPro" id="IPR050104">
    <property type="entry name" value="FMN-dep_NADH:Q_OxRdtase_AzoR1"/>
</dbReference>
<comment type="subunit">
    <text evidence="6">Homodimer.</text>
</comment>
<dbReference type="GO" id="GO:0009055">
    <property type="term" value="F:electron transfer activity"/>
    <property type="evidence" value="ECO:0007669"/>
    <property type="project" value="UniProtKB-UniRule"/>
</dbReference>
<dbReference type="InterPro" id="IPR023048">
    <property type="entry name" value="NADH:quinone_OxRdtase_FMN_depd"/>
</dbReference>
<dbReference type="PANTHER" id="PTHR43741:SF2">
    <property type="entry name" value="FMN-DEPENDENT NADH:QUINONE OXIDOREDUCTASE"/>
    <property type="match status" value="1"/>
</dbReference>
<dbReference type="EC" id="1.6.5.-" evidence="6"/>
<keyword evidence="2 6" id="KW-0288">FMN</keyword>
<gene>
    <name evidence="6" type="primary">azoR</name>
    <name evidence="8" type="ORF">DEU51_101118</name>
</gene>
<dbReference type="InterPro" id="IPR029039">
    <property type="entry name" value="Flavoprotein-like_sf"/>
</dbReference>
<evidence type="ECO:0000256" key="2">
    <source>
        <dbReference type="ARBA" id="ARBA00022643"/>
    </source>
</evidence>
<reference evidence="8 9" key="1">
    <citation type="submission" date="2018-07" db="EMBL/GenBank/DDBJ databases">
        <title>Genome sequencing of rice bacterial endophytes.</title>
        <authorList>
            <person name="Venturi V."/>
        </authorList>
    </citation>
    <scope>NUCLEOTIDE SEQUENCE [LARGE SCALE GENOMIC DNA]</scope>
    <source>
        <strain evidence="8 9">E2333</strain>
    </source>
</reference>
<keyword evidence="3 6" id="KW-0560">Oxidoreductase</keyword>
<dbReference type="RefSeq" id="WP_115145914.1">
    <property type="nucleotide sequence ID" value="NZ_QRAV01000001.1"/>
</dbReference>
<feature type="binding site" evidence="6">
    <location>
        <position position="10"/>
    </location>
    <ligand>
        <name>FMN</name>
        <dbReference type="ChEBI" id="CHEBI:58210"/>
    </ligand>
</feature>
<keyword evidence="1 6" id="KW-0285">Flavoprotein</keyword>
<comment type="catalytic activity">
    <reaction evidence="6">
        <text>2 a quinone + NADH + H(+) = 2 a 1,4-benzosemiquinone + NAD(+)</text>
        <dbReference type="Rhea" id="RHEA:65952"/>
        <dbReference type="ChEBI" id="CHEBI:15378"/>
        <dbReference type="ChEBI" id="CHEBI:57540"/>
        <dbReference type="ChEBI" id="CHEBI:57945"/>
        <dbReference type="ChEBI" id="CHEBI:132124"/>
        <dbReference type="ChEBI" id="CHEBI:134225"/>
    </reaction>
</comment>
<protein>
    <recommendedName>
        <fullName evidence="6">FMN dependent NADH:quinone oxidoreductase</fullName>
        <ecNumber evidence="6">1.6.5.-</ecNumber>
    </recommendedName>
    <alternativeName>
        <fullName evidence="6">Azo-dye reductase</fullName>
    </alternativeName>
    <alternativeName>
        <fullName evidence="6">FMN-dependent NADH-azo compound oxidoreductase</fullName>
    </alternativeName>
    <alternativeName>
        <fullName evidence="6">FMN-dependent NADH-azoreductase</fullName>
        <ecNumber evidence="6">1.7.1.17</ecNumber>
    </alternativeName>
</protein>
<evidence type="ECO:0000256" key="1">
    <source>
        <dbReference type="ARBA" id="ARBA00022630"/>
    </source>
</evidence>
<dbReference type="InterPro" id="IPR003680">
    <property type="entry name" value="Flavodoxin_fold"/>
</dbReference>
<dbReference type="Proteomes" id="UP000255365">
    <property type="component" value="Unassembled WGS sequence"/>
</dbReference>
<evidence type="ECO:0000313" key="9">
    <source>
        <dbReference type="Proteomes" id="UP000255365"/>
    </source>
</evidence>
<proteinExistence type="inferred from homology"/>
<dbReference type="HAMAP" id="MF_01216">
    <property type="entry name" value="Azoreductase_type1"/>
    <property type="match status" value="1"/>
</dbReference>
<feature type="binding site" evidence="6">
    <location>
        <begin position="145"/>
        <end position="148"/>
    </location>
    <ligand>
        <name>FMN</name>
        <dbReference type="ChEBI" id="CHEBI:58210"/>
    </ligand>
</feature>